<dbReference type="GO" id="GO:0030001">
    <property type="term" value="P:metal ion transport"/>
    <property type="evidence" value="ECO:0007669"/>
    <property type="project" value="InterPro"/>
</dbReference>
<comment type="similarity">
    <text evidence="1 4">Belongs to the bacterial solute-binding protein 9 family.</text>
</comment>
<dbReference type="GO" id="GO:0007155">
    <property type="term" value="P:cell adhesion"/>
    <property type="evidence" value="ECO:0007669"/>
    <property type="project" value="InterPro"/>
</dbReference>
<dbReference type="PROSITE" id="PS51257">
    <property type="entry name" value="PROKAR_LIPOPROTEIN"/>
    <property type="match status" value="1"/>
</dbReference>
<dbReference type="InterPro" id="IPR006129">
    <property type="entry name" value="AdhesinB"/>
</dbReference>
<dbReference type="InterPro" id="IPR050492">
    <property type="entry name" value="Bact_metal-bind_prot9"/>
</dbReference>
<keyword evidence="2 4" id="KW-0813">Transport</keyword>
<organism evidence="6 7">
    <name type="scientific">Desulfotomaculum copahuensis</name>
    <dbReference type="NCBI Taxonomy" id="1838280"/>
    <lineage>
        <taxon>Bacteria</taxon>
        <taxon>Bacillati</taxon>
        <taxon>Bacillota</taxon>
        <taxon>Clostridia</taxon>
        <taxon>Eubacteriales</taxon>
        <taxon>Desulfotomaculaceae</taxon>
        <taxon>Desulfotomaculum</taxon>
    </lineage>
</organism>
<evidence type="ECO:0000256" key="5">
    <source>
        <dbReference type="SAM" id="SignalP"/>
    </source>
</evidence>
<sequence length="306" mass="32726">MREKLIIPVMILLLALAAAGCGAGPAGTPGGAKKIAVVATIYPLADFASQVGGDRVQVTCLVPAGVEPHDWEPAPRDMARIAGAQVFIYNGAGMEPWVDSQVSMLQGKGVKVVEASQGLDLISAAGAGNRPGAVDPHIWLDPVQAQKIVARIRDALISVDPKEAAYYSNRAQAYLEKLAVLDREYAGAVKTFHSRDIVTSHDAFAYLARRYGLRQLSVTGLSPDSEPDPAQMAALIAFCREHKVKYIFTEKLVSPRLADTLAREAGASTLVLDPIEGLTAAEQSRGENYLLIMRQNLANLKKALGE</sequence>
<evidence type="ECO:0000256" key="4">
    <source>
        <dbReference type="RuleBase" id="RU003512"/>
    </source>
</evidence>
<dbReference type="InterPro" id="IPR006127">
    <property type="entry name" value="ZnuA-like"/>
</dbReference>
<feature type="chain" id="PRO_5039254173" evidence="5">
    <location>
        <begin position="24"/>
        <end position="306"/>
    </location>
</feature>
<dbReference type="Gene3D" id="3.40.50.1980">
    <property type="entry name" value="Nitrogenase molybdenum iron protein domain"/>
    <property type="match status" value="2"/>
</dbReference>
<accession>A0A1B7LBE1</accession>
<dbReference type="Pfam" id="PF01297">
    <property type="entry name" value="ZnuA"/>
    <property type="match status" value="1"/>
</dbReference>
<dbReference type="CDD" id="cd01017">
    <property type="entry name" value="AdcA"/>
    <property type="match status" value="1"/>
</dbReference>
<evidence type="ECO:0000313" key="6">
    <source>
        <dbReference type="EMBL" id="OAT79769.1"/>
    </source>
</evidence>
<dbReference type="AlphaFoldDB" id="A0A1B7LBE1"/>
<dbReference type="GO" id="GO:0046872">
    <property type="term" value="F:metal ion binding"/>
    <property type="evidence" value="ECO:0007669"/>
    <property type="project" value="InterPro"/>
</dbReference>
<evidence type="ECO:0000313" key="7">
    <source>
        <dbReference type="Proteomes" id="UP000078532"/>
    </source>
</evidence>
<gene>
    <name evidence="6" type="ORF">A6M21_15060</name>
</gene>
<dbReference type="RefSeq" id="WP_066670877.1">
    <property type="nucleotide sequence ID" value="NZ_LYVF01000192.1"/>
</dbReference>
<dbReference type="SUPFAM" id="SSF53807">
    <property type="entry name" value="Helical backbone' metal receptor"/>
    <property type="match status" value="1"/>
</dbReference>
<proteinExistence type="inferred from homology"/>
<dbReference type="OrthoDB" id="9810636at2"/>
<dbReference type="EMBL" id="LYVF01000192">
    <property type="protein sequence ID" value="OAT79769.1"/>
    <property type="molecule type" value="Genomic_DNA"/>
</dbReference>
<evidence type="ECO:0000256" key="1">
    <source>
        <dbReference type="ARBA" id="ARBA00011028"/>
    </source>
</evidence>
<dbReference type="PRINTS" id="PR00691">
    <property type="entry name" value="ADHESINB"/>
</dbReference>
<dbReference type="STRING" id="1838280.A6M21_15060"/>
<dbReference type="PANTHER" id="PTHR42953:SF3">
    <property type="entry name" value="HIGH-AFFINITY ZINC UPTAKE SYSTEM PROTEIN ZNUA"/>
    <property type="match status" value="1"/>
</dbReference>
<dbReference type="Proteomes" id="UP000078532">
    <property type="component" value="Unassembled WGS sequence"/>
</dbReference>
<reference evidence="6 7" key="1">
    <citation type="submission" date="2016-04" db="EMBL/GenBank/DDBJ databases">
        <authorList>
            <person name="Evans L.H."/>
            <person name="Alamgir A."/>
            <person name="Owens N."/>
            <person name="Weber N.D."/>
            <person name="Virtaneva K."/>
            <person name="Barbian K."/>
            <person name="Babar A."/>
            <person name="Rosenke K."/>
        </authorList>
    </citation>
    <scope>NUCLEOTIDE SEQUENCE [LARGE SCALE GENOMIC DNA]</scope>
    <source>
        <strain evidence="6 7">LMa1</strain>
    </source>
</reference>
<keyword evidence="3 5" id="KW-0732">Signal</keyword>
<comment type="caution">
    <text evidence="6">The sequence shown here is derived from an EMBL/GenBank/DDBJ whole genome shotgun (WGS) entry which is preliminary data.</text>
</comment>
<dbReference type="PRINTS" id="PR00690">
    <property type="entry name" value="ADHESNFAMILY"/>
</dbReference>
<keyword evidence="7" id="KW-1185">Reference proteome</keyword>
<evidence type="ECO:0000256" key="3">
    <source>
        <dbReference type="ARBA" id="ARBA00022729"/>
    </source>
</evidence>
<protein>
    <submittedName>
        <fullName evidence="6">ABC transporter substrate-binding protein</fullName>
    </submittedName>
</protein>
<dbReference type="InterPro" id="IPR006128">
    <property type="entry name" value="Lipoprotein_PsaA-like"/>
</dbReference>
<evidence type="ECO:0000256" key="2">
    <source>
        <dbReference type="ARBA" id="ARBA00022448"/>
    </source>
</evidence>
<feature type="signal peptide" evidence="5">
    <location>
        <begin position="1"/>
        <end position="23"/>
    </location>
</feature>
<dbReference type="PANTHER" id="PTHR42953">
    <property type="entry name" value="HIGH-AFFINITY ZINC UPTAKE SYSTEM PROTEIN ZNUA-RELATED"/>
    <property type="match status" value="1"/>
</dbReference>
<name>A0A1B7LBE1_9FIRM</name>